<reference evidence="3" key="1">
    <citation type="submission" date="2016-06" db="EMBL/GenBank/DDBJ databases">
        <authorList>
            <person name="Varghese N."/>
        </authorList>
    </citation>
    <scope>NUCLEOTIDE SEQUENCE [LARGE SCALE GENOMIC DNA]</scope>
    <source>
        <strain evidence="3">DSM 46123</strain>
    </source>
</reference>
<evidence type="ECO:0000256" key="1">
    <source>
        <dbReference type="SAM" id="Phobius"/>
    </source>
</evidence>
<dbReference type="RefSeq" id="WP_245714580.1">
    <property type="nucleotide sequence ID" value="NZ_FMHU01000001.1"/>
</dbReference>
<sequence length="254" mass="27127">MAGPTTARKTSSTTAVVWTVVITFVVVAACVLPAVFNGGTSDLVPAPTATERTDTVAVLERATEAQGICYGWQLAEGSHTVSVGSNLGDGTPVDDSRCLRWVQVVANVTWTPQSSESKDYALVSIEGSSDFDRTDLFVVEQGLERFGLDDEVFIDEPGWATTRAAVVLPLLLAERGLADPAPVATAAPDTAAPPLPDTANDMWRDRWGYFVAVAGLLLVTVILFTVGFVRRGKERRTAAQGVAGRGVRHDRQRP</sequence>
<feature type="transmembrane region" description="Helical" evidence="1">
    <location>
        <begin position="207"/>
        <end position="229"/>
    </location>
</feature>
<name>A0A1C6RG88_9ACTN</name>
<keyword evidence="1" id="KW-1133">Transmembrane helix</keyword>
<keyword evidence="1" id="KW-0472">Membrane</keyword>
<dbReference type="EMBL" id="FMHU01000001">
    <property type="protein sequence ID" value="SCL16165.1"/>
    <property type="molecule type" value="Genomic_DNA"/>
</dbReference>
<gene>
    <name evidence="2" type="ORF">GA0074694_1519</name>
</gene>
<accession>A0A1C6RG88</accession>
<dbReference type="AlphaFoldDB" id="A0A1C6RG88"/>
<feature type="transmembrane region" description="Helical" evidence="1">
    <location>
        <begin position="15"/>
        <end position="36"/>
    </location>
</feature>
<organism evidence="2 3">
    <name type="scientific">Micromonospora inyonensis</name>
    <dbReference type="NCBI Taxonomy" id="47866"/>
    <lineage>
        <taxon>Bacteria</taxon>
        <taxon>Bacillati</taxon>
        <taxon>Actinomycetota</taxon>
        <taxon>Actinomycetes</taxon>
        <taxon>Micromonosporales</taxon>
        <taxon>Micromonosporaceae</taxon>
        <taxon>Micromonospora</taxon>
    </lineage>
</organism>
<evidence type="ECO:0000313" key="2">
    <source>
        <dbReference type="EMBL" id="SCL16165.1"/>
    </source>
</evidence>
<dbReference type="STRING" id="47866.GA0074694_1519"/>
<evidence type="ECO:0000313" key="3">
    <source>
        <dbReference type="Proteomes" id="UP000198906"/>
    </source>
</evidence>
<keyword evidence="3" id="KW-1185">Reference proteome</keyword>
<proteinExistence type="predicted"/>
<protein>
    <submittedName>
        <fullName evidence="2">Uncharacterized protein</fullName>
    </submittedName>
</protein>
<keyword evidence="1" id="KW-0812">Transmembrane</keyword>
<dbReference type="Proteomes" id="UP000198906">
    <property type="component" value="Unassembled WGS sequence"/>
</dbReference>